<dbReference type="AlphaFoldDB" id="A0AAV1Q9A5"/>
<comment type="caution">
    <text evidence="1">The sequence shown here is derived from an EMBL/GenBank/DDBJ whole genome shotgun (WGS) entry which is preliminary data.</text>
</comment>
<gene>
    <name evidence="1" type="ORF">FSCOSCO3_A022273</name>
</gene>
<accession>A0AAV1Q9A5</accession>
<keyword evidence="2" id="KW-1185">Reference proteome</keyword>
<proteinExistence type="predicted"/>
<name>A0AAV1Q9A5_SCOSC</name>
<protein>
    <submittedName>
        <fullName evidence="1">Uncharacterized protein LOC122324468</fullName>
    </submittedName>
</protein>
<evidence type="ECO:0000313" key="2">
    <source>
        <dbReference type="Proteomes" id="UP001314229"/>
    </source>
</evidence>
<reference evidence="1 2" key="1">
    <citation type="submission" date="2024-01" db="EMBL/GenBank/DDBJ databases">
        <authorList>
            <person name="Alioto T."/>
            <person name="Alioto T."/>
            <person name="Gomez Garrido J."/>
        </authorList>
    </citation>
    <scope>NUCLEOTIDE SEQUENCE [LARGE SCALE GENOMIC DNA]</scope>
</reference>
<evidence type="ECO:0000313" key="1">
    <source>
        <dbReference type="EMBL" id="CAK6979960.1"/>
    </source>
</evidence>
<dbReference type="Proteomes" id="UP001314229">
    <property type="component" value="Unassembled WGS sequence"/>
</dbReference>
<organism evidence="1 2">
    <name type="scientific">Scomber scombrus</name>
    <name type="common">Atlantic mackerel</name>
    <name type="synonym">Scomber vernalis</name>
    <dbReference type="NCBI Taxonomy" id="13677"/>
    <lineage>
        <taxon>Eukaryota</taxon>
        <taxon>Metazoa</taxon>
        <taxon>Chordata</taxon>
        <taxon>Craniata</taxon>
        <taxon>Vertebrata</taxon>
        <taxon>Euteleostomi</taxon>
        <taxon>Actinopterygii</taxon>
        <taxon>Neopterygii</taxon>
        <taxon>Teleostei</taxon>
        <taxon>Neoteleostei</taxon>
        <taxon>Acanthomorphata</taxon>
        <taxon>Pelagiaria</taxon>
        <taxon>Scombriformes</taxon>
        <taxon>Scombridae</taxon>
        <taxon>Scomber</taxon>
    </lineage>
</organism>
<sequence length="191" mass="22277">MREENLPLLLLLCRHATFKLSARGSLNNMGKLRQGLTELLRARNTLVNRRKIVLWMQKKGILKRQMMCKSCDTPMTALQVSRQDDFHWISVFVMDTWGGGRSVSVRQGSMFYKSRRFLQDHLEFIYRFSQGLRMRQVDLIEDGVAASSRTLTKMASSLRKVCRRAIHKLRIQGKMNVGGHHYFVILEESKF</sequence>
<dbReference type="EMBL" id="CAWUFR010000630">
    <property type="protein sequence ID" value="CAK6979960.1"/>
    <property type="molecule type" value="Genomic_DNA"/>
</dbReference>